<dbReference type="InterPro" id="IPR000903">
    <property type="entry name" value="NMT"/>
</dbReference>
<dbReference type="GO" id="GO:0004379">
    <property type="term" value="F:glycylpeptide N-tetradecanoyltransferase activity"/>
    <property type="evidence" value="ECO:0007669"/>
    <property type="project" value="UniProtKB-EC"/>
</dbReference>
<dbReference type="STRING" id="70415.A0A5S6QMY2"/>
<evidence type="ECO:0000256" key="2">
    <source>
        <dbReference type="ARBA" id="ARBA00012923"/>
    </source>
</evidence>
<dbReference type="FunFam" id="3.40.630.170:FF:000001">
    <property type="entry name" value="Glycylpeptide N-tetradecanoyltransferase"/>
    <property type="match status" value="1"/>
</dbReference>
<name>A0A5S6QMY2_TRIMR</name>
<dbReference type="InterPro" id="IPR022676">
    <property type="entry name" value="NMT_N"/>
</dbReference>
<dbReference type="PROSITE" id="PS00975">
    <property type="entry name" value="NMT_1"/>
    <property type="match status" value="1"/>
</dbReference>
<proteinExistence type="inferred from homology"/>
<reference evidence="9" key="1">
    <citation type="submission" date="2014-03" db="EMBL/GenBank/DDBJ databases">
        <title>The whipworm genome and dual-species transcriptomics of an intimate host-pathogen interaction.</title>
        <authorList>
            <person name="Foth B.J."/>
            <person name="Tsai I.J."/>
            <person name="Reid A.J."/>
            <person name="Bancroft A.J."/>
            <person name="Nichol S."/>
            <person name="Tracey A."/>
            <person name="Holroyd N."/>
            <person name="Cotton J.A."/>
            <person name="Stanley E.J."/>
            <person name="Zarowiecki M."/>
            <person name="Liu J.Z."/>
            <person name="Huckvale T."/>
            <person name="Cooper P.J."/>
            <person name="Grencis R.K."/>
            <person name="Berriman M."/>
        </authorList>
    </citation>
    <scope>NUCLEOTIDE SEQUENCE [LARGE SCALE GENOMIC DNA]</scope>
    <source>
        <strain evidence="9">Edinburgh</strain>
    </source>
</reference>
<evidence type="ECO:0000313" key="9">
    <source>
        <dbReference type="Proteomes" id="UP000046395"/>
    </source>
</evidence>
<comment type="function">
    <text evidence="5">Adds a myristoyl group to the N-terminal glycine residue of certain cellular proteins.</text>
</comment>
<feature type="domain" description="Glycylpeptide N-tetradecanoyltransferase N-terminal" evidence="7">
    <location>
        <begin position="141"/>
        <end position="298"/>
    </location>
</feature>
<comment type="catalytic activity">
    <reaction evidence="5">
        <text>N-terminal glycyl-[protein] + tetradecanoyl-CoA = N-tetradecanoylglycyl-[protein] + CoA + H(+)</text>
        <dbReference type="Rhea" id="RHEA:15521"/>
        <dbReference type="Rhea" id="RHEA-COMP:12666"/>
        <dbReference type="Rhea" id="RHEA-COMP:12667"/>
        <dbReference type="ChEBI" id="CHEBI:15378"/>
        <dbReference type="ChEBI" id="CHEBI:57287"/>
        <dbReference type="ChEBI" id="CHEBI:57385"/>
        <dbReference type="ChEBI" id="CHEBI:64723"/>
        <dbReference type="ChEBI" id="CHEBI:133050"/>
        <dbReference type="EC" id="2.3.1.97"/>
    </reaction>
</comment>
<feature type="domain" description="Glycylpeptide N-tetradecanoyltransferase C-terminal" evidence="8">
    <location>
        <begin position="312"/>
        <end position="490"/>
    </location>
</feature>
<dbReference type="PANTHER" id="PTHR11377:SF5">
    <property type="entry name" value="GLYCYLPEPTIDE N-TETRADECANOYLTRANSFERASE"/>
    <property type="match status" value="1"/>
</dbReference>
<accession>A0A5S6QMY2</accession>
<dbReference type="GO" id="GO:0005737">
    <property type="term" value="C:cytoplasm"/>
    <property type="evidence" value="ECO:0007669"/>
    <property type="project" value="TreeGrafter"/>
</dbReference>
<dbReference type="Proteomes" id="UP000046395">
    <property type="component" value="Unassembled WGS sequence"/>
</dbReference>
<comment type="similarity">
    <text evidence="1 6">Belongs to the NMT family.</text>
</comment>
<reference evidence="10" key="2">
    <citation type="submission" date="2019-12" db="UniProtKB">
        <authorList>
            <consortium name="WormBaseParasite"/>
        </authorList>
    </citation>
    <scope>IDENTIFICATION</scope>
</reference>
<sequence>MVFCYVHKWRNRGANVTPDSRWAERLQNGAPKFTRQHLVKYQGMENHVNDAEKSNNEEAGGALSESTSEAANRAGSKVISVVEIPELELRNRLLTLLTLSAGDGRNNTKAWDVARQKSFQFWDTQPVPKFDEVVDKSEPFQADKHTEEIRHEPYSLPDGFEWAVIDTDEDEHMNDTYKLLNENYVEDDENMFRFDYSLDFLRWALRPPGWQPDWFIGVRVSKTKKLVGFISAIPATIRVYNRPIKMVEINFLCVHKKLRSKRMAPVLIREVARRVNMTGIFQAVYTAGVVLPRPVSSCRYWHRSLNPKKLIDVKFSQLGRNMTLQRAVKLYKLPKDTKTPGLRRMESRDVKMVRHLLDQYLGKFDLAPVFSLDELAHWFLPRKDVIDSYVVEEDGIVTDFVSYYTLPSTVMHHPVYKSIRAAYLFYSVSTKTPINQLMFDALILAKNAGYDVFNALDLMDNSQFLEELKFGVGDGHLQYYLYNWKCPEMPPEKIGLILQ</sequence>
<dbReference type="WBParaSite" id="TMUE_2000008553.2">
    <property type="protein sequence ID" value="TMUE_2000008553.2"/>
    <property type="gene ID" value="WBGene00292632"/>
</dbReference>
<organism evidence="9 10">
    <name type="scientific">Trichuris muris</name>
    <name type="common">Mouse whipworm</name>
    <dbReference type="NCBI Taxonomy" id="70415"/>
    <lineage>
        <taxon>Eukaryota</taxon>
        <taxon>Metazoa</taxon>
        <taxon>Ecdysozoa</taxon>
        <taxon>Nematoda</taxon>
        <taxon>Enoplea</taxon>
        <taxon>Dorylaimia</taxon>
        <taxon>Trichinellida</taxon>
        <taxon>Trichuridae</taxon>
        <taxon>Trichuris</taxon>
    </lineage>
</organism>
<evidence type="ECO:0000256" key="3">
    <source>
        <dbReference type="ARBA" id="ARBA00022679"/>
    </source>
</evidence>
<evidence type="ECO:0000259" key="7">
    <source>
        <dbReference type="Pfam" id="PF01233"/>
    </source>
</evidence>
<dbReference type="InterPro" id="IPR022678">
    <property type="entry name" value="NMT_CS"/>
</dbReference>
<evidence type="ECO:0000259" key="8">
    <source>
        <dbReference type="Pfam" id="PF02799"/>
    </source>
</evidence>
<dbReference type="SUPFAM" id="SSF55729">
    <property type="entry name" value="Acyl-CoA N-acyltransferases (Nat)"/>
    <property type="match status" value="2"/>
</dbReference>
<dbReference type="Pfam" id="PF02799">
    <property type="entry name" value="NMT_C"/>
    <property type="match status" value="1"/>
</dbReference>
<dbReference type="PROSITE" id="PS00976">
    <property type="entry name" value="NMT_2"/>
    <property type="match status" value="1"/>
</dbReference>
<dbReference type="AlphaFoldDB" id="A0A5S6QMY2"/>
<evidence type="ECO:0000256" key="6">
    <source>
        <dbReference type="RuleBase" id="RU004178"/>
    </source>
</evidence>
<evidence type="ECO:0000313" key="10">
    <source>
        <dbReference type="WBParaSite" id="TMUE_2000008553.1"/>
    </source>
</evidence>
<evidence type="ECO:0000256" key="5">
    <source>
        <dbReference type="RuleBase" id="RU000586"/>
    </source>
</evidence>
<dbReference type="Pfam" id="PF01233">
    <property type="entry name" value="NMT"/>
    <property type="match status" value="1"/>
</dbReference>
<keyword evidence="4 5" id="KW-0012">Acyltransferase</keyword>
<dbReference type="InterPro" id="IPR022677">
    <property type="entry name" value="NMT_C"/>
</dbReference>
<dbReference type="EC" id="2.3.1.97" evidence="2 5"/>
<dbReference type="PANTHER" id="PTHR11377">
    <property type="entry name" value="N-MYRISTOYL TRANSFERASE"/>
    <property type="match status" value="1"/>
</dbReference>
<evidence type="ECO:0000256" key="4">
    <source>
        <dbReference type="ARBA" id="ARBA00023315"/>
    </source>
</evidence>
<dbReference type="PIRSF" id="PIRSF015892">
    <property type="entry name" value="N-myristl_transf"/>
    <property type="match status" value="1"/>
</dbReference>
<dbReference type="WBParaSite" id="TMUE_2000008553.1">
    <property type="protein sequence ID" value="TMUE_2000008553.1"/>
    <property type="gene ID" value="WBGene00292632"/>
</dbReference>
<evidence type="ECO:0000256" key="1">
    <source>
        <dbReference type="ARBA" id="ARBA00009469"/>
    </source>
</evidence>
<dbReference type="InterPro" id="IPR016181">
    <property type="entry name" value="Acyl_CoA_acyltransferase"/>
</dbReference>
<dbReference type="Gene3D" id="3.40.630.170">
    <property type="match status" value="1"/>
</dbReference>
<keyword evidence="3 5" id="KW-0808">Transferase</keyword>
<dbReference type="FunFam" id="3.40.630.30:FF:000042">
    <property type="entry name" value="Glycylpeptide N-tetradecanoyltransferase"/>
    <property type="match status" value="1"/>
</dbReference>
<keyword evidence="9" id="KW-1185">Reference proteome</keyword>
<protein>
    <recommendedName>
        <fullName evidence="2 5">Glycylpeptide N-tetradecanoyltransferase</fullName>
        <ecNumber evidence="2 5">2.3.1.97</ecNumber>
    </recommendedName>
</protein>